<dbReference type="RefSeq" id="WP_290363079.1">
    <property type="nucleotide sequence ID" value="NZ_JAUFQU010000001.1"/>
</dbReference>
<dbReference type="InterPro" id="IPR002569">
    <property type="entry name" value="Met_Sox_Rdtase_MsrA_dom"/>
</dbReference>
<keyword evidence="1 4" id="KW-0560">Oxidoreductase</keyword>
<dbReference type="SUPFAM" id="SSF55068">
    <property type="entry name" value="Peptide methionine sulfoxide reductase"/>
    <property type="match status" value="1"/>
</dbReference>
<evidence type="ECO:0000313" key="6">
    <source>
        <dbReference type="EMBL" id="MDN3707035.1"/>
    </source>
</evidence>
<comment type="function">
    <text evidence="4">Has an important function as a repair enzyme for proteins that have been inactivated by oxidation. Catalyzes the reversible oxidation-reduction of methionine sulfoxide in proteins to methionine.</text>
</comment>
<feature type="active site" evidence="4">
    <location>
        <position position="45"/>
    </location>
</feature>
<comment type="catalytic activity">
    <reaction evidence="3 4">
        <text>[thioredoxin]-disulfide + L-methionine + H2O = L-methionine (S)-S-oxide + [thioredoxin]-dithiol</text>
        <dbReference type="Rhea" id="RHEA:19993"/>
        <dbReference type="Rhea" id="RHEA-COMP:10698"/>
        <dbReference type="Rhea" id="RHEA-COMP:10700"/>
        <dbReference type="ChEBI" id="CHEBI:15377"/>
        <dbReference type="ChEBI" id="CHEBI:29950"/>
        <dbReference type="ChEBI" id="CHEBI:50058"/>
        <dbReference type="ChEBI" id="CHEBI:57844"/>
        <dbReference type="ChEBI" id="CHEBI:58772"/>
        <dbReference type="EC" id="1.8.4.11"/>
    </reaction>
</comment>
<name>A0ABT8CV31_9FLAO</name>
<protein>
    <recommendedName>
        <fullName evidence="4">Peptide methionine sulfoxide reductase MsrA</fullName>
        <shortName evidence="4">Protein-methionine-S-oxide reductase</shortName>
        <ecNumber evidence="4">1.8.4.11</ecNumber>
    </recommendedName>
    <alternativeName>
        <fullName evidence="4">Peptide-methionine (S)-S-oxide reductase</fullName>
        <shortName evidence="4">Peptide Met(O) reductase</shortName>
    </alternativeName>
</protein>
<evidence type="ECO:0000313" key="7">
    <source>
        <dbReference type="Proteomes" id="UP001242368"/>
    </source>
</evidence>
<evidence type="ECO:0000256" key="1">
    <source>
        <dbReference type="ARBA" id="ARBA00023002"/>
    </source>
</evidence>
<evidence type="ECO:0000259" key="5">
    <source>
        <dbReference type="Pfam" id="PF01625"/>
    </source>
</evidence>
<organism evidence="6 7">
    <name type="scientific">Paenimyroides ceti</name>
    <dbReference type="NCBI Taxonomy" id="395087"/>
    <lineage>
        <taxon>Bacteria</taxon>
        <taxon>Pseudomonadati</taxon>
        <taxon>Bacteroidota</taxon>
        <taxon>Flavobacteriia</taxon>
        <taxon>Flavobacteriales</taxon>
        <taxon>Flavobacteriaceae</taxon>
        <taxon>Paenimyroides</taxon>
    </lineage>
</organism>
<dbReference type="EMBL" id="JAUFQU010000001">
    <property type="protein sequence ID" value="MDN3707035.1"/>
    <property type="molecule type" value="Genomic_DNA"/>
</dbReference>
<dbReference type="InterPro" id="IPR036509">
    <property type="entry name" value="Met_Sox_Rdtase_MsrA_sf"/>
</dbReference>
<comment type="similarity">
    <text evidence="4">Belongs to the MsrA Met sulfoxide reductase family.</text>
</comment>
<accession>A0ABT8CV31</accession>
<dbReference type="PANTHER" id="PTHR43774:SF1">
    <property type="entry name" value="PEPTIDE METHIONINE SULFOXIDE REDUCTASE MSRA 2"/>
    <property type="match status" value="1"/>
</dbReference>
<dbReference type="GO" id="GO:0008113">
    <property type="term" value="F:peptide-methionine (S)-S-oxide reductase activity"/>
    <property type="evidence" value="ECO:0007669"/>
    <property type="project" value="UniProtKB-EC"/>
</dbReference>
<comment type="catalytic activity">
    <reaction evidence="2 4">
        <text>L-methionyl-[protein] + [thioredoxin]-disulfide + H2O = L-methionyl-(S)-S-oxide-[protein] + [thioredoxin]-dithiol</text>
        <dbReference type="Rhea" id="RHEA:14217"/>
        <dbReference type="Rhea" id="RHEA-COMP:10698"/>
        <dbReference type="Rhea" id="RHEA-COMP:10700"/>
        <dbReference type="Rhea" id="RHEA-COMP:12313"/>
        <dbReference type="Rhea" id="RHEA-COMP:12315"/>
        <dbReference type="ChEBI" id="CHEBI:15377"/>
        <dbReference type="ChEBI" id="CHEBI:16044"/>
        <dbReference type="ChEBI" id="CHEBI:29950"/>
        <dbReference type="ChEBI" id="CHEBI:44120"/>
        <dbReference type="ChEBI" id="CHEBI:50058"/>
        <dbReference type="EC" id="1.8.4.11"/>
    </reaction>
</comment>
<dbReference type="NCBIfam" id="TIGR00401">
    <property type="entry name" value="msrA"/>
    <property type="match status" value="1"/>
</dbReference>
<dbReference type="PANTHER" id="PTHR43774">
    <property type="entry name" value="PEPTIDE METHIONINE SULFOXIDE REDUCTASE"/>
    <property type="match status" value="1"/>
</dbReference>
<evidence type="ECO:0000256" key="2">
    <source>
        <dbReference type="ARBA" id="ARBA00047806"/>
    </source>
</evidence>
<evidence type="ECO:0000256" key="4">
    <source>
        <dbReference type="HAMAP-Rule" id="MF_01401"/>
    </source>
</evidence>
<dbReference type="HAMAP" id="MF_01401">
    <property type="entry name" value="MsrA"/>
    <property type="match status" value="1"/>
</dbReference>
<evidence type="ECO:0000256" key="3">
    <source>
        <dbReference type="ARBA" id="ARBA00048782"/>
    </source>
</evidence>
<proteinExistence type="inferred from homology"/>
<reference evidence="7" key="1">
    <citation type="journal article" date="2019" name="Int. J. Syst. Evol. Microbiol.">
        <title>The Global Catalogue of Microorganisms (GCM) 10K type strain sequencing project: providing services to taxonomists for standard genome sequencing and annotation.</title>
        <authorList>
            <consortium name="The Broad Institute Genomics Platform"/>
            <consortium name="The Broad Institute Genome Sequencing Center for Infectious Disease"/>
            <person name="Wu L."/>
            <person name="Ma J."/>
        </authorList>
    </citation>
    <scope>NUCLEOTIDE SEQUENCE [LARGE SCALE GENOMIC DNA]</scope>
    <source>
        <strain evidence="7">CECT 7184</strain>
    </source>
</reference>
<dbReference type="Pfam" id="PF01625">
    <property type="entry name" value="PMSR"/>
    <property type="match status" value="1"/>
</dbReference>
<dbReference type="Gene3D" id="3.30.1060.10">
    <property type="entry name" value="Peptide methionine sulphoxide reductase MsrA"/>
    <property type="match status" value="1"/>
</dbReference>
<comment type="caution">
    <text evidence="6">The sequence shown here is derived from an EMBL/GenBank/DDBJ whole genome shotgun (WGS) entry which is preliminary data.</text>
</comment>
<keyword evidence="7" id="KW-1185">Reference proteome</keyword>
<feature type="domain" description="Peptide methionine sulphoxide reductase MsrA" evidence="5">
    <location>
        <begin position="39"/>
        <end position="190"/>
    </location>
</feature>
<dbReference type="Proteomes" id="UP001242368">
    <property type="component" value="Unassembled WGS sequence"/>
</dbReference>
<gene>
    <name evidence="4 6" type="primary">msrA</name>
    <name evidence="6" type="ORF">QW060_07790</name>
</gene>
<sequence length="210" mass="23923">MKNILIIILIPLVHFCKNDSLNSKKEAVKTMEQQANEVAILANGCFWCTEAIFQQLRGVVKVEPGYIGGDVDNPTYEQVCTGTTHHAEALRIEFDNRLLSYDDLLEVYFATHDPTTLNRQGADVGTQYRSEIFYLDEKQKASAEKAIKQLNDEHVFGKPIVTKISAATKFWVAENYHHDYFKNNPNQPYCAAVISPKVQKFMKTFSDKIK</sequence>
<dbReference type="EC" id="1.8.4.11" evidence="4"/>